<reference evidence="3 4" key="1">
    <citation type="submission" date="2020-08" db="EMBL/GenBank/DDBJ databases">
        <authorList>
            <person name="Ren C."/>
            <person name="Gu Y."/>
            <person name="Xu Y."/>
        </authorList>
    </citation>
    <scope>NUCLEOTIDE SEQUENCE [LARGE SCALE GENOMIC DNA]</scope>
    <source>
        <strain evidence="3 4">LBM18003</strain>
    </source>
</reference>
<protein>
    <submittedName>
        <fullName evidence="3">Superoxide dismutase family protein</fullName>
    </submittedName>
</protein>
<dbReference type="InterPro" id="IPR036423">
    <property type="entry name" value="SOD-like_Cu/Zn_dom_sf"/>
</dbReference>
<dbReference type="RefSeq" id="WP_212506305.1">
    <property type="nucleotide sequence ID" value="NZ_CP060696.1"/>
</dbReference>
<accession>A0A7G9WEX5</accession>
<name>A0A7G9WEX5_9FIRM</name>
<keyword evidence="4" id="KW-1185">Reference proteome</keyword>
<evidence type="ECO:0000313" key="4">
    <source>
        <dbReference type="Proteomes" id="UP000516046"/>
    </source>
</evidence>
<dbReference type="Gene3D" id="2.60.40.200">
    <property type="entry name" value="Superoxide dismutase, copper/zinc binding domain"/>
    <property type="match status" value="1"/>
</dbReference>
<gene>
    <name evidence="3" type="ORF">H6X83_09785</name>
</gene>
<dbReference type="Proteomes" id="UP000516046">
    <property type="component" value="Chromosome"/>
</dbReference>
<dbReference type="GO" id="GO:0006801">
    <property type="term" value="P:superoxide metabolic process"/>
    <property type="evidence" value="ECO:0007669"/>
    <property type="project" value="InterPro"/>
</dbReference>
<comment type="similarity">
    <text evidence="1">Belongs to the Cu-Zn superoxide dismutase family.</text>
</comment>
<proteinExistence type="inferred from homology"/>
<dbReference type="AlphaFoldDB" id="A0A7G9WEX5"/>
<dbReference type="PANTHER" id="PTHR10003">
    <property type="entry name" value="SUPEROXIDE DISMUTASE CU-ZN -RELATED"/>
    <property type="match status" value="1"/>
</dbReference>
<feature type="domain" description="Superoxide dismutase copper/zinc binding" evidence="2">
    <location>
        <begin position="65"/>
        <end position="164"/>
    </location>
</feature>
<dbReference type="Pfam" id="PF00080">
    <property type="entry name" value="Sod_Cu"/>
    <property type="match status" value="1"/>
</dbReference>
<evidence type="ECO:0000259" key="2">
    <source>
        <dbReference type="Pfam" id="PF00080"/>
    </source>
</evidence>
<dbReference type="EMBL" id="CP060696">
    <property type="protein sequence ID" value="QNO17237.1"/>
    <property type="molecule type" value="Genomic_DNA"/>
</dbReference>
<evidence type="ECO:0000313" key="3">
    <source>
        <dbReference type="EMBL" id="QNO17237.1"/>
    </source>
</evidence>
<sequence length="170" mass="18635">MFPYIGKYKAFTDLIDHSEPVARAQIRGTGNYRPIHGVLRLYDAPGGTVVTAEVFRLPAEKKPCAANIFALHIHSGSSCTGTEEDPLKNTEGHFNPEDCPHPAHAGDLPPLFASRDGYACMAVFTDRFKPKDVIRRTVVIHKNPDDFTTQPAGNAGEKIACGEIYLAKRT</sequence>
<organism evidence="3 4">
    <name type="scientific">Caproicibacterium amylolyticum</name>
    <dbReference type="NCBI Taxonomy" id="2766537"/>
    <lineage>
        <taxon>Bacteria</taxon>
        <taxon>Bacillati</taxon>
        <taxon>Bacillota</taxon>
        <taxon>Clostridia</taxon>
        <taxon>Eubacteriales</taxon>
        <taxon>Oscillospiraceae</taxon>
        <taxon>Caproicibacterium</taxon>
    </lineage>
</organism>
<dbReference type="SUPFAM" id="SSF49329">
    <property type="entry name" value="Cu,Zn superoxide dismutase-like"/>
    <property type="match status" value="1"/>
</dbReference>
<dbReference type="KEGG" id="caml:H6X83_09785"/>
<dbReference type="InterPro" id="IPR024134">
    <property type="entry name" value="SOD_Cu/Zn_/chaperone"/>
</dbReference>
<dbReference type="InterPro" id="IPR001424">
    <property type="entry name" value="SOD_Cu_Zn_dom"/>
</dbReference>
<dbReference type="GO" id="GO:0005507">
    <property type="term" value="F:copper ion binding"/>
    <property type="evidence" value="ECO:0007669"/>
    <property type="project" value="InterPro"/>
</dbReference>
<evidence type="ECO:0000256" key="1">
    <source>
        <dbReference type="ARBA" id="ARBA00010457"/>
    </source>
</evidence>